<dbReference type="PaxDb" id="411461-DORFOR_02257"/>
<reference evidence="2 3" key="1">
    <citation type="submission" date="2007-10" db="EMBL/GenBank/DDBJ databases">
        <title>Draft genome sequence of Dorea formicigenerans(ATCC 27755).</title>
        <authorList>
            <person name="Sudarsanam P."/>
            <person name="Ley R."/>
            <person name="Guruge J."/>
            <person name="Turnbaugh P.J."/>
            <person name="Mahowald M."/>
            <person name="Liep D."/>
            <person name="Gordon J."/>
        </authorList>
    </citation>
    <scope>NUCLEOTIDE SEQUENCE [LARGE SCALE GENOMIC DNA]</scope>
    <source>
        <strain evidence="2 3">ATCC 27755</strain>
    </source>
</reference>
<comment type="caution">
    <text evidence="2">The sequence shown here is derived from an EMBL/GenBank/DDBJ whole genome shotgun (WGS) entry which is preliminary data.</text>
</comment>
<dbReference type="EMBL" id="AAXA02000015">
    <property type="protein sequence ID" value="EDR45656.1"/>
    <property type="molecule type" value="Genomic_DNA"/>
</dbReference>
<keyword evidence="1" id="KW-0812">Transmembrane</keyword>
<organism evidence="2 3">
    <name type="scientific">Dorea formicigenerans ATCC 27755</name>
    <dbReference type="NCBI Taxonomy" id="411461"/>
    <lineage>
        <taxon>Bacteria</taxon>
        <taxon>Bacillati</taxon>
        <taxon>Bacillota</taxon>
        <taxon>Clostridia</taxon>
        <taxon>Lachnospirales</taxon>
        <taxon>Lachnospiraceae</taxon>
        <taxon>Dorea</taxon>
    </lineage>
</organism>
<sequence>MQSTISEFMGRSGIMSTYEEFMIILTACSLLIAILNYTHRK</sequence>
<evidence type="ECO:0000313" key="3">
    <source>
        <dbReference type="Proteomes" id="UP000005359"/>
    </source>
</evidence>
<evidence type="ECO:0008006" key="4">
    <source>
        <dbReference type="Google" id="ProtNLM"/>
    </source>
</evidence>
<evidence type="ECO:0000256" key="1">
    <source>
        <dbReference type="SAM" id="Phobius"/>
    </source>
</evidence>
<gene>
    <name evidence="2" type="ORF">DORFOR_02257</name>
</gene>
<accession>B0G7K2</accession>
<dbReference type="Proteomes" id="UP000005359">
    <property type="component" value="Unassembled WGS sequence"/>
</dbReference>
<keyword evidence="1" id="KW-0472">Membrane</keyword>
<reference evidence="2 3" key="2">
    <citation type="submission" date="2007-10" db="EMBL/GenBank/DDBJ databases">
        <authorList>
            <person name="Fulton L."/>
            <person name="Clifton S."/>
            <person name="Fulton B."/>
            <person name="Xu J."/>
            <person name="Minx P."/>
            <person name="Pepin K.H."/>
            <person name="Johnson M."/>
            <person name="Thiruvilangam P."/>
            <person name="Bhonagiri V."/>
            <person name="Nash W.E."/>
            <person name="Wang C."/>
            <person name="Mardis E.R."/>
            <person name="Wilson R.K."/>
        </authorList>
    </citation>
    <scope>NUCLEOTIDE SEQUENCE [LARGE SCALE GENOMIC DNA]</scope>
    <source>
        <strain evidence="2 3">ATCC 27755</strain>
    </source>
</reference>
<name>B0G7K2_9FIRM</name>
<evidence type="ECO:0000313" key="2">
    <source>
        <dbReference type="EMBL" id="EDR45656.1"/>
    </source>
</evidence>
<dbReference type="STRING" id="411461.DORFOR_02257"/>
<protein>
    <recommendedName>
        <fullName evidence="4">Holin-like toxin</fullName>
    </recommendedName>
</protein>
<keyword evidence="1" id="KW-1133">Transmembrane helix</keyword>
<dbReference type="AlphaFoldDB" id="B0G7K2"/>
<proteinExistence type="predicted"/>
<feature type="transmembrane region" description="Helical" evidence="1">
    <location>
        <begin position="21"/>
        <end position="39"/>
    </location>
</feature>